<dbReference type="Ensembl" id="ENSECAT00000087656.1">
    <property type="protein sequence ID" value="ENSECAP00000083468.1"/>
    <property type="gene ID" value="ENSECAG00000050966.1"/>
</dbReference>
<evidence type="ECO:0000313" key="3">
    <source>
        <dbReference type="Proteomes" id="UP000002281"/>
    </source>
</evidence>
<sequence length="259" mass="30756">GLQWRKESLFNKWCWENWTATCKRLKIDHSFSPHTKINSKWIKDLKIRPETISLLEENIGSTLFDISFKRIFSDTITPQVRETIQGINKWDFIRLKSFFKARENRIETKKQLTNWEKIFTSHLSDKGASTRQGKTGLKQKNNPPIGKNIFANHTSDKGLISIIHKEFTQLNNKKSNNPMKKWAGDMKRHFSKDIRMANRHMKRRSSLLIIREMQIKTTLRYHLIPIIMAKITKTKNSKRWRGCGEKGTFRHCWWECKVV</sequence>
<reference evidence="2 3" key="1">
    <citation type="journal article" date="2009" name="Science">
        <title>Genome sequence, comparative analysis, and population genetics of the domestic horse.</title>
        <authorList>
            <consortium name="Broad Institute Genome Sequencing Platform"/>
            <consortium name="Broad Institute Whole Genome Assembly Team"/>
            <person name="Wade C.M."/>
            <person name="Giulotto E."/>
            <person name="Sigurdsson S."/>
            <person name="Zoli M."/>
            <person name="Gnerre S."/>
            <person name="Imsland F."/>
            <person name="Lear T.L."/>
            <person name="Adelson D.L."/>
            <person name="Bailey E."/>
            <person name="Bellone R.R."/>
            <person name="Bloecker H."/>
            <person name="Distl O."/>
            <person name="Edgar R.C."/>
            <person name="Garber M."/>
            <person name="Leeb T."/>
            <person name="Mauceli E."/>
            <person name="MacLeod J.N."/>
            <person name="Penedo M.C.T."/>
            <person name="Raison J.M."/>
            <person name="Sharpe T."/>
            <person name="Vogel J."/>
            <person name="Andersson L."/>
            <person name="Antczak D.F."/>
            <person name="Biagi T."/>
            <person name="Binns M.M."/>
            <person name="Chowdhary B.P."/>
            <person name="Coleman S.J."/>
            <person name="Della Valle G."/>
            <person name="Fryc S."/>
            <person name="Guerin G."/>
            <person name="Hasegawa T."/>
            <person name="Hill E.W."/>
            <person name="Jurka J."/>
            <person name="Kiialainen A."/>
            <person name="Lindgren G."/>
            <person name="Liu J."/>
            <person name="Magnani E."/>
            <person name="Mickelson J.R."/>
            <person name="Murray J."/>
            <person name="Nergadze S.G."/>
            <person name="Onofrio R."/>
            <person name="Pedroni S."/>
            <person name="Piras M.F."/>
            <person name="Raudsepp T."/>
            <person name="Rocchi M."/>
            <person name="Roeed K.H."/>
            <person name="Ryder O.A."/>
            <person name="Searle S."/>
            <person name="Skow L."/>
            <person name="Swinburne J.E."/>
            <person name="Syvaenen A.C."/>
            <person name="Tozaki T."/>
            <person name="Valberg S.J."/>
            <person name="Vaudin M."/>
            <person name="White J.R."/>
            <person name="Zody M.C."/>
            <person name="Lander E.S."/>
            <person name="Lindblad-Toh K."/>
        </authorList>
    </citation>
    <scope>NUCLEOTIDE SEQUENCE [LARGE SCALE GENOMIC DNA]</scope>
    <source>
        <strain evidence="2 3">Thoroughbred</strain>
    </source>
</reference>
<dbReference type="Proteomes" id="UP000002281">
    <property type="component" value="Chromosome 21"/>
</dbReference>
<reference evidence="2" key="2">
    <citation type="submission" date="2025-08" db="UniProtKB">
        <authorList>
            <consortium name="Ensembl"/>
        </authorList>
    </citation>
    <scope>IDENTIFICATION</scope>
    <source>
        <strain evidence="2">Thoroughbred</strain>
    </source>
</reference>
<dbReference type="GeneTree" id="ENSGT01150000286946"/>
<organism evidence="2 3">
    <name type="scientific">Equus caballus</name>
    <name type="common">Horse</name>
    <dbReference type="NCBI Taxonomy" id="9796"/>
    <lineage>
        <taxon>Eukaryota</taxon>
        <taxon>Metazoa</taxon>
        <taxon>Chordata</taxon>
        <taxon>Craniata</taxon>
        <taxon>Vertebrata</taxon>
        <taxon>Euteleostomi</taxon>
        <taxon>Mammalia</taxon>
        <taxon>Eutheria</taxon>
        <taxon>Laurasiatheria</taxon>
        <taxon>Perissodactyla</taxon>
        <taxon>Equidae</taxon>
        <taxon>Equus</taxon>
    </lineage>
</organism>
<feature type="region of interest" description="Disordered" evidence="1">
    <location>
        <begin position="126"/>
        <end position="147"/>
    </location>
</feature>
<keyword evidence="3" id="KW-1185">Reference proteome</keyword>
<evidence type="ECO:0000256" key="1">
    <source>
        <dbReference type="SAM" id="MobiDB-lite"/>
    </source>
</evidence>
<dbReference type="AlphaFoldDB" id="A0A9L0T8J7"/>
<protein>
    <submittedName>
        <fullName evidence="2">Uncharacterized protein</fullName>
    </submittedName>
</protein>
<reference evidence="2" key="3">
    <citation type="submission" date="2025-09" db="UniProtKB">
        <authorList>
            <consortium name="Ensembl"/>
        </authorList>
    </citation>
    <scope>IDENTIFICATION</scope>
    <source>
        <strain evidence="2">Thoroughbred</strain>
    </source>
</reference>
<feature type="compositionally biased region" description="Polar residues" evidence="1">
    <location>
        <begin position="127"/>
        <end position="142"/>
    </location>
</feature>
<evidence type="ECO:0000313" key="2">
    <source>
        <dbReference type="Ensembl" id="ENSECAP00000083468.1"/>
    </source>
</evidence>
<accession>A0A9L0T8J7</accession>
<name>A0A9L0T8J7_HORSE</name>
<proteinExistence type="predicted"/>
<dbReference type="PANTHER" id="PTHR19446">
    <property type="entry name" value="REVERSE TRANSCRIPTASES"/>
    <property type="match status" value="1"/>
</dbReference>